<evidence type="ECO:0000313" key="2">
    <source>
        <dbReference type="EMBL" id="MCW3806474.1"/>
    </source>
</evidence>
<feature type="transmembrane region" description="Helical" evidence="1">
    <location>
        <begin position="56"/>
        <end position="79"/>
    </location>
</feature>
<keyword evidence="3" id="KW-1185">Reference proteome</keyword>
<dbReference type="InterPro" id="IPR021484">
    <property type="entry name" value="DUF3137"/>
</dbReference>
<gene>
    <name evidence="2" type="ORF">OM074_12635</name>
</gene>
<protein>
    <submittedName>
        <fullName evidence="2">DUF3137 domain-containing protein</fullName>
    </submittedName>
</protein>
<name>A0AAE3MFC4_9BACT</name>
<proteinExistence type="predicted"/>
<keyword evidence="1" id="KW-1133">Transmembrane helix</keyword>
<evidence type="ECO:0000313" key="3">
    <source>
        <dbReference type="Proteomes" id="UP001207408"/>
    </source>
</evidence>
<dbReference type="RefSeq" id="WP_301199945.1">
    <property type="nucleotide sequence ID" value="NZ_JAPDPI010000025.1"/>
</dbReference>
<dbReference type="Proteomes" id="UP001207408">
    <property type="component" value="Unassembled WGS sequence"/>
</dbReference>
<reference evidence="2" key="1">
    <citation type="submission" date="2022-10" db="EMBL/GenBank/DDBJ databases">
        <authorList>
            <person name="Yu W.X."/>
        </authorList>
    </citation>
    <scope>NUCLEOTIDE SEQUENCE</scope>
    <source>
        <strain evidence="2">D04</strain>
    </source>
</reference>
<keyword evidence="1" id="KW-0812">Transmembrane</keyword>
<dbReference type="EMBL" id="JAPDPI010000025">
    <property type="protein sequence ID" value="MCW3806474.1"/>
    <property type="molecule type" value="Genomic_DNA"/>
</dbReference>
<keyword evidence="1" id="KW-0472">Membrane</keyword>
<dbReference type="Pfam" id="PF11335">
    <property type="entry name" value="DUF3137"/>
    <property type="match status" value="1"/>
</dbReference>
<evidence type="ECO:0000256" key="1">
    <source>
        <dbReference type="SAM" id="Phobius"/>
    </source>
</evidence>
<organism evidence="2 3">
    <name type="scientific">Plebeiibacterium marinum</name>
    <dbReference type="NCBI Taxonomy" id="2992111"/>
    <lineage>
        <taxon>Bacteria</taxon>
        <taxon>Pseudomonadati</taxon>
        <taxon>Bacteroidota</taxon>
        <taxon>Bacteroidia</taxon>
        <taxon>Marinilabiliales</taxon>
        <taxon>Marinilabiliaceae</taxon>
        <taxon>Plebeiibacterium</taxon>
    </lineage>
</organism>
<dbReference type="AlphaFoldDB" id="A0AAE3MFC4"/>
<accession>A0AAE3MFC4</accession>
<sequence length="326" mass="37909">MKSPEELKLLYKNELKPQLAQMEGQRKYIKKWRGLGIFAAVLVFLTYHYGESFVSGTLVIVLLVILAIAGIFCGLKAYIRYQDYKKVFKAEVVAKIVRLINPDYSYNPSAHISERVYSQSGIFPKKPDRCNGDDLITGKIDKTPFEFSELKTEEKSETRDDDGSKRTEWNTIFRGIFFVADFNKHLGEQTFVVPQNDKFTTNLFGRERKKTHRFGELIKLENPEFEKIFSVYGSSQQEARYILTPTMMEAIVNIYRHLGVKMYFSFVGNNVYCAIPMHKNMFEPKIGKEGIKYEDVEEMFLLFGMIETIVTEMNLNTRIWTKDYAV</sequence>
<comment type="caution">
    <text evidence="2">The sequence shown here is derived from an EMBL/GenBank/DDBJ whole genome shotgun (WGS) entry which is preliminary data.</text>
</comment>
<feature type="transmembrane region" description="Helical" evidence="1">
    <location>
        <begin position="32"/>
        <end position="50"/>
    </location>
</feature>